<accession>D8MA51</accession>
<dbReference type="EMBL" id="FN668689">
    <property type="protein sequence ID" value="CBK24940.2"/>
    <property type="molecule type" value="Genomic_DNA"/>
</dbReference>
<proteinExistence type="predicted"/>
<dbReference type="AlphaFoldDB" id="D8MA51"/>
<evidence type="ECO:0000313" key="2">
    <source>
        <dbReference type="Proteomes" id="UP000008312"/>
    </source>
</evidence>
<keyword evidence="2" id="KW-1185">Reference proteome</keyword>
<name>D8MA51_BLAHO</name>
<dbReference type="Proteomes" id="UP000008312">
    <property type="component" value="Unassembled WGS sequence"/>
</dbReference>
<dbReference type="PANTHER" id="PTHR13743:SF123">
    <property type="entry name" value="PROTEIN FAN"/>
    <property type="match status" value="1"/>
</dbReference>
<reference evidence="1" key="1">
    <citation type="submission" date="2010-02" db="EMBL/GenBank/DDBJ databases">
        <title>Sequencing and annotation of the Blastocystis hominis genome.</title>
        <authorList>
            <person name="Wincker P."/>
        </authorList>
    </citation>
    <scope>NUCLEOTIDE SEQUENCE</scope>
    <source>
        <strain evidence="1">Singapore isolate B</strain>
    </source>
</reference>
<organism evidence="1">
    <name type="scientific">Blastocystis hominis</name>
    <dbReference type="NCBI Taxonomy" id="12968"/>
    <lineage>
        <taxon>Eukaryota</taxon>
        <taxon>Sar</taxon>
        <taxon>Stramenopiles</taxon>
        <taxon>Bigyra</taxon>
        <taxon>Opalozoa</taxon>
        <taxon>Opalinata</taxon>
        <taxon>Blastocystidae</taxon>
        <taxon>Blastocystis</taxon>
    </lineage>
</organism>
<dbReference type="SUPFAM" id="SSF49899">
    <property type="entry name" value="Concanavalin A-like lectins/glucanases"/>
    <property type="match status" value="1"/>
</dbReference>
<evidence type="ECO:0000313" key="1">
    <source>
        <dbReference type="EMBL" id="CBK24940.2"/>
    </source>
</evidence>
<dbReference type="InParanoid" id="D8MA51"/>
<sequence length="409" mass="46960">MQEKEEQATPMFYYGDSVFKEVMQSVMDKAWIAEWEKLDLRVKNRKSADLEEFSNGLKELSSFYNSVWLKNVIKKCCGDLFDSLKVLLEKLYDCRIEWQYGVADFSTLKTMAISKRQYLPILIFGLLPKLSDVLQKQERTHNVEIFFETDILRKCIFMLMSLHKYNVFDAQNPSEIPSFSIQLSDDSIKIIFDFIYTLASHNVRPQDLKTILLPFRLGTFASEADENKPGVFRSGDYLGTLLRISQSSTSPPSFFSWNQPATGIVAMPPGAWPKNGFAFFAWVCVESFSQAGSRVPLFGLGGAVRFYVQNAGNRHWSVSLDVDSLVVASMDEKRQISQVNAEVKVKENVWTWIGVMETKRSMWRSTVSVWVNGECVKEDKMDYFEALEGYQLWFAHDPNENQASVAEHE</sequence>
<dbReference type="InterPro" id="IPR050865">
    <property type="entry name" value="BEACH_Domain"/>
</dbReference>
<gene>
    <name evidence="1" type="ORF">GSBLH_T00007201001</name>
</gene>
<dbReference type="GeneID" id="24923325"/>
<dbReference type="PANTHER" id="PTHR13743">
    <property type="entry name" value="BEIGE/BEACH-RELATED"/>
    <property type="match status" value="1"/>
</dbReference>
<dbReference type="RefSeq" id="XP_012898988.1">
    <property type="nucleotide sequence ID" value="XM_013043534.1"/>
</dbReference>
<dbReference type="OrthoDB" id="198692at2759"/>
<dbReference type="InterPro" id="IPR013320">
    <property type="entry name" value="ConA-like_dom_sf"/>
</dbReference>
<protein>
    <submittedName>
        <fullName evidence="1">Uncharacterized protein</fullName>
    </submittedName>
</protein>